<dbReference type="InterPro" id="IPR036097">
    <property type="entry name" value="HisK_dim/P_sf"/>
</dbReference>
<dbReference type="SMART" id="SM00388">
    <property type="entry name" value="HisKA"/>
    <property type="match status" value="1"/>
</dbReference>
<dbReference type="InterPro" id="IPR003594">
    <property type="entry name" value="HATPase_dom"/>
</dbReference>
<dbReference type="EMBL" id="SGIS01000014">
    <property type="protein sequence ID" value="RZF64477.1"/>
    <property type="molecule type" value="Genomic_DNA"/>
</dbReference>
<evidence type="ECO:0000256" key="5">
    <source>
        <dbReference type="SAM" id="Coils"/>
    </source>
</evidence>
<dbReference type="Pfam" id="PF05227">
    <property type="entry name" value="CHASE3"/>
    <property type="match status" value="1"/>
</dbReference>
<dbReference type="Pfam" id="PF02518">
    <property type="entry name" value="HATPase_c"/>
    <property type="match status" value="1"/>
</dbReference>
<comment type="caution">
    <text evidence="9">The sequence shown here is derived from an EMBL/GenBank/DDBJ whole genome shotgun (WGS) entry which is preliminary data.</text>
</comment>
<dbReference type="SUPFAM" id="SSF47384">
    <property type="entry name" value="Homodimeric domain of signal transducing histidine kinase"/>
    <property type="match status" value="1"/>
</dbReference>
<dbReference type="SUPFAM" id="SSF55874">
    <property type="entry name" value="ATPase domain of HSP90 chaperone/DNA topoisomerase II/histidine kinase"/>
    <property type="match status" value="1"/>
</dbReference>
<dbReference type="InterPro" id="IPR004358">
    <property type="entry name" value="Sig_transdc_His_kin-like_C"/>
</dbReference>
<feature type="modified residue" description="4-aspartylphosphate" evidence="4">
    <location>
        <position position="571"/>
    </location>
</feature>
<dbReference type="InterPro" id="IPR011006">
    <property type="entry name" value="CheY-like_superfamily"/>
</dbReference>
<reference evidence="9 10" key="1">
    <citation type="submission" date="2019-02" db="EMBL/GenBank/DDBJ databases">
        <authorList>
            <person name="Li Y."/>
        </authorList>
    </citation>
    <scope>NUCLEOTIDE SEQUENCE [LARGE SCALE GENOMIC DNA]</scope>
    <source>
        <strain evidence="9 10">3-7</strain>
    </source>
</reference>
<protein>
    <recommendedName>
        <fullName evidence="2">histidine kinase</fullName>
        <ecNumber evidence="2">2.7.13.3</ecNumber>
    </recommendedName>
</protein>
<dbReference type="PROSITE" id="PS50109">
    <property type="entry name" value="HIS_KIN"/>
    <property type="match status" value="1"/>
</dbReference>
<feature type="domain" description="Histidine kinase" evidence="7">
    <location>
        <begin position="278"/>
        <end position="499"/>
    </location>
</feature>
<evidence type="ECO:0000313" key="10">
    <source>
        <dbReference type="Proteomes" id="UP000292085"/>
    </source>
</evidence>
<dbReference type="SUPFAM" id="SSF52172">
    <property type="entry name" value="CheY-like"/>
    <property type="match status" value="1"/>
</dbReference>
<dbReference type="PROSITE" id="PS50110">
    <property type="entry name" value="RESPONSE_REGULATORY"/>
    <property type="match status" value="1"/>
</dbReference>
<dbReference type="InterPro" id="IPR036890">
    <property type="entry name" value="HATPase_C_sf"/>
</dbReference>
<dbReference type="PANTHER" id="PTHR43065">
    <property type="entry name" value="SENSOR HISTIDINE KINASE"/>
    <property type="match status" value="1"/>
</dbReference>
<evidence type="ECO:0000256" key="6">
    <source>
        <dbReference type="SAM" id="Phobius"/>
    </source>
</evidence>
<dbReference type="InterPro" id="IPR005467">
    <property type="entry name" value="His_kinase_dom"/>
</dbReference>
<dbReference type="Gene3D" id="3.30.565.10">
    <property type="entry name" value="Histidine kinase-like ATPase, C-terminal domain"/>
    <property type="match status" value="1"/>
</dbReference>
<dbReference type="InterPro" id="IPR003661">
    <property type="entry name" value="HisK_dim/P_dom"/>
</dbReference>
<dbReference type="RefSeq" id="WP_130157368.1">
    <property type="nucleotide sequence ID" value="NZ_SGIS01000014.1"/>
</dbReference>
<keyword evidence="6" id="KW-0472">Membrane</keyword>
<dbReference type="OrthoDB" id="9796100at2"/>
<feature type="domain" description="Response regulatory" evidence="8">
    <location>
        <begin position="521"/>
        <end position="633"/>
    </location>
</feature>
<dbReference type="GO" id="GO:0000155">
    <property type="term" value="F:phosphorelay sensor kinase activity"/>
    <property type="evidence" value="ECO:0007669"/>
    <property type="project" value="InterPro"/>
</dbReference>
<dbReference type="PRINTS" id="PR00344">
    <property type="entry name" value="BCTRLSENSOR"/>
</dbReference>
<dbReference type="AlphaFoldDB" id="A0A4Q6Y503"/>
<keyword evidence="6" id="KW-1133">Transmembrane helix</keyword>
<evidence type="ECO:0000256" key="1">
    <source>
        <dbReference type="ARBA" id="ARBA00000085"/>
    </source>
</evidence>
<evidence type="ECO:0000256" key="2">
    <source>
        <dbReference type="ARBA" id="ARBA00012438"/>
    </source>
</evidence>
<evidence type="ECO:0000256" key="3">
    <source>
        <dbReference type="ARBA" id="ARBA00022553"/>
    </source>
</evidence>
<dbReference type="InterPro" id="IPR007891">
    <property type="entry name" value="CHASE3"/>
</dbReference>
<keyword evidence="10" id="KW-1185">Reference proteome</keyword>
<organism evidence="9 10">
    <name type="scientific">Sphingomonas populi</name>
    <dbReference type="NCBI Taxonomy" id="2484750"/>
    <lineage>
        <taxon>Bacteria</taxon>
        <taxon>Pseudomonadati</taxon>
        <taxon>Pseudomonadota</taxon>
        <taxon>Alphaproteobacteria</taxon>
        <taxon>Sphingomonadales</taxon>
        <taxon>Sphingomonadaceae</taxon>
        <taxon>Sphingomonas</taxon>
    </lineage>
</organism>
<evidence type="ECO:0000259" key="8">
    <source>
        <dbReference type="PROSITE" id="PS50110"/>
    </source>
</evidence>
<accession>A0A4Q6Y503</accession>
<evidence type="ECO:0000313" key="9">
    <source>
        <dbReference type="EMBL" id="RZF64477.1"/>
    </source>
</evidence>
<dbReference type="EC" id="2.7.13.3" evidence="2"/>
<sequence length="646" mass="67671">MSGTEGDAGAEHTSSAAWRTIMLVVMALLGLSVLVGLIFTLSGANRQRDEAQQRERHSYEVMILARTLAGTIADAEAALGRYVISGDRALGGRYAEQWQVAGSQIDKLRRDTADNPEQANAISDLADAYGARGAELELIALSTRYKKNNQALGLYYRAGTSPKLARINALLNEISRREHVLLDQRTASAMAAVAHSNDVAKVLAVFGLLIVIGAILLGWVMVQALGFEAIAQAETAAERARAEDLQAAVAAATAELRAQEAQLRQIQKMEAIGQLTGGIAHDFNNMLAVVLGGLELARRQIALDPTAANRHIDSATEGANRAAELTRRLLAFSREDALHTEPVEPGALVAGMSDLLDRTLGDAVTVTVRDAGSGWHTRADRHQLENVILNLAVNARDAMDGRGQLTITTAGTALSHGAVGACPAGEYVSIAVSDTGSGMTPEVMERVFEPFFTTKPVGKGTGLGLSQVFSFVRQAEGEVALRSAPGEGTTVTLYLPRHTGQAAPAATPPALPADIAPAALDILVVEDDPRVLAATMGALEELGHRAVACGDPLAAPALLAADPATTLVISDVLMPGQTGPEMVAGLLLRRPDLAVLFVTGFAGEACEAEFGGHVVLRKPFTIAGLEAAIHDAITAPGATESHIAAE</sequence>
<dbReference type="Pfam" id="PF00072">
    <property type="entry name" value="Response_reg"/>
    <property type="match status" value="1"/>
</dbReference>
<proteinExistence type="predicted"/>
<comment type="catalytic activity">
    <reaction evidence="1">
        <text>ATP + protein L-histidine = ADP + protein N-phospho-L-histidine.</text>
        <dbReference type="EC" id="2.7.13.3"/>
    </reaction>
</comment>
<keyword evidence="5" id="KW-0175">Coiled coil</keyword>
<dbReference type="Gene3D" id="1.10.287.130">
    <property type="match status" value="1"/>
</dbReference>
<keyword evidence="3 4" id="KW-0597">Phosphoprotein</keyword>
<dbReference type="Proteomes" id="UP000292085">
    <property type="component" value="Unassembled WGS sequence"/>
</dbReference>
<feature type="transmembrane region" description="Helical" evidence="6">
    <location>
        <begin position="20"/>
        <end position="44"/>
    </location>
</feature>
<feature type="transmembrane region" description="Helical" evidence="6">
    <location>
        <begin position="202"/>
        <end position="222"/>
    </location>
</feature>
<dbReference type="CDD" id="cd00082">
    <property type="entry name" value="HisKA"/>
    <property type="match status" value="1"/>
</dbReference>
<dbReference type="PANTHER" id="PTHR43065:SF42">
    <property type="entry name" value="TWO-COMPONENT SENSOR PPRA"/>
    <property type="match status" value="1"/>
</dbReference>
<dbReference type="InterPro" id="IPR001789">
    <property type="entry name" value="Sig_transdc_resp-reg_receiver"/>
</dbReference>
<evidence type="ECO:0000256" key="4">
    <source>
        <dbReference type="PROSITE-ProRule" id="PRU00169"/>
    </source>
</evidence>
<dbReference type="Gene3D" id="3.40.50.2300">
    <property type="match status" value="1"/>
</dbReference>
<gene>
    <name evidence="9" type="ORF">EWE75_11050</name>
</gene>
<evidence type="ECO:0000259" key="7">
    <source>
        <dbReference type="PROSITE" id="PS50109"/>
    </source>
</evidence>
<keyword evidence="6" id="KW-0812">Transmembrane</keyword>
<dbReference type="Pfam" id="PF00512">
    <property type="entry name" value="HisKA"/>
    <property type="match status" value="1"/>
</dbReference>
<dbReference type="SMART" id="SM00448">
    <property type="entry name" value="REC"/>
    <property type="match status" value="1"/>
</dbReference>
<dbReference type="SMART" id="SM00387">
    <property type="entry name" value="HATPase_c"/>
    <property type="match status" value="1"/>
</dbReference>
<feature type="coiled-coil region" evidence="5">
    <location>
        <begin position="242"/>
        <end position="269"/>
    </location>
</feature>
<name>A0A4Q6Y503_9SPHN</name>